<evidence type="ECO:0000256" key="1">
    <source>
        <dbReference type="SAM" id="Phobius"/>
    </source>
</evidence>
<gene>
    <name evidence="2" type="ORF">V865_000042</name>
</gene>
<dbReference type="KEGG" id="ker:91098846"/>
<evidence type="ECO:0000313" key="2">
    <source>
        <dbReference type="EMBL" id="WWD02004.1"/>
    </source>
</evidence>
<accession>A0AAX4K764</accession>
<dbReference type="EMBL" id="CP144089">
    <property type="protein sequence ID" value="WWD02004.1"/>
    <property type="molecule type" value="Genomic_DNA"/>
</dbReference>
<keyword evidence="1" id="KW-0472">Membrane</keyword>
<proteinExistence type="predicted"/>
<protein>
    <submittedName>
        <fullName evidence="2">Uncharacterized protein</fullName>
    </submittedName>
</protein>
<organism evidence="2 3">
    <name type="scientific">Kwoniella europaea PYCC6329</name>
    <dbReference type="NCBI Taxonomy" id="1423913"/>
    <lineage>
        <taxon>Eukaryota</taxon>
        <taxon>Fungi</taxon>
        <taxon>Dikarya</taxon>
        <taxon>Basidiomycota</taxon>
        <taxon>Agaricomycotina</taxon>
        <taxon>Tremellomycetes</taxon>
        <taxon>Tremellales</taxon>
        <taxon>Cryptococcaceae</taxon>
        <taxon>Kwoniella</taxon>
    </lineage>
</organism>
<sequence>MIGRPLLSITRTLGVLFFLTTWTLFLLGIPPDHSLLKWNVRSSITSWPPSSRWSKRTIISICFAMDVGCLQTTLRRIAQIKSKIDVLDTNKTCQAPSKEFRKLHDDLIKYCKDRDPDEKLFLFDYKAPSTKSDFETMMMMAMMKFMDM</sequence>
<evidence type="ECO:0000313" key="3">
    <source>
        <dbReference type="Proteomes" id="UP001358614"/>
    </source>
</evidence>
<keyword evidence="3" id="KW-1185">Reference proteome</keyword>
<reference evidence="2 3" key="1">
    <citation type="submission" date="2024-01" db="EMBL/GenBank/DDBJ databases">
        <title>Comparative genomics of Cryptococcus and Kwoniella reveals pathogenesis evolution and contrasting modes of karyotype evolution via chromosome fusion or intercentromeric recombination.</title>
        <authorList>
            <person name="Coelho M.A."/>
            <person name="David-Palma M."/>
            <person name="Shea T."/>
            <person name="Bowers K."/>
            <person name="McGinley-Smith S."/>
            <person name="Mohammad A.W."/>
            <person name="Gnirke A."/>
            <person name="Yurkov A.M."/>
            <person name="Nowrousian M."/>
            <person name="Sun S."/>
            <person name="Cuomo C.A."/>
            <person name="Heitman J."/>
        </authorList>
    </citation>
    <scope>NUCLEOTIDE SEQUENCE [LARGE SCALE GENOMIC DNA]</scope>
    <source>
        <strain evidence="2 3">PYCC6329</strain>
    </source>
</reference>
<name>A0AAX4K764_9TREE</name>
<dbReference type="Proteomes" id="UP001358614">
    <property type="component" value="Chromosome 1"/>
</dbReference>
<keyword evidence="1" id="KW-1133">Transmembrane helix</keyword>
<feature type="transmembrane region" description="Helical" evidence="1">
    <location>
        <begin position="12"/>
        <end position="29"/>
    </location>
</feature>
<dbReference type="GeneID" id="91098846"/>
<dbReference type="AlphaFoldDB" id="A0AAX4K764"/>
<dbReference type="RefSeq" id="XP_066079971.1">
    <property type="nucleotide sequence ID" value="XM_066223874.1"/>
</dbReference>
<keyword evidence="1" id="KW-0812">Transmembrane</keyword>